<dbReference type="Gene3D" id="3.40.50.300">
    <property type="entry name" value="P-loop containing nucleotide triphosphate hydrolases"/>
    <property type="match status" value="1"/>
</dbReference>
<protein>
    <recommendedName>
        <fullName evidence="2">MoxR domain-containing protein</fullName>
    </recommendedName>
</protein>
<evidence type="ECO:0000259" key="2">
    <source>
        <dbReference type="Pfam" id="PF20030"/>
    </source>
</evidence>
<organism evidence="3 4">
    <name type="scientific">Polyangium fumosum</name>
    <dbReference type="NCBI Taxonomy" id="889272"/>
    <lineage>
        <taxon>Bacteria</taxon>
        <taxon>Pseudomonadati</taxon>
        <taxon>Myxococcota</taxon>
        <taxon>Polyangia</taxon>
        <taxon>Polyangiales</taxon>
        <taxon>Polyangiaceae</taxon>
        <taxon>Polyangium</taxon>
    </lineage>
</organism>
<dbReference type="Pfam" id="PF20030">
    <property type="entry name" value="bpMoxR"/>
    <property type="match status" value="1"/>
</dbReference>
<dbReference type="InterPro" id="IPR050513">
    <property type="entry name" value="RavA_ATPases"/>
</dbReference>
<dbReference type="Proteomes" id="UP000309215">
    <property type="component" value="Unassembled WGS sequence"/>
</dbReference>
<dbReference type="PANTHER" id="PTHR32204:SF0">
    <property type="entry name" value="ATPASE RAVA"/>
    <property type="match status" value="1"/>
</dbReference>
<evidence type="ECO:0000313" key="3">
    <source>
        <dbReference type="EMBL" id="TKD12796.1"/>
    </source>
</evidence>
<sequence>MRPRSRRCSSSRAITSCPSRGGSRFCLGSASVPISGRTTASFGCPTGARSTRLRARSASRCRCMECSAIRSRRTSRCGPASRSTACSRPSASRARARASGPRRCTWGCRSSFIFTFSSLYLGPPGPLPSAAMVDPIRLEAASNRFRAFFDELHHLFLERDDVLLQLTLALLSREHLLVTGPPGTAKSQLASAVLGRILDEETGAPSLYARQIGESTVQTDLIGPIDFKTLMETGRTEHFTDEGMLGAVHAFLDEIFDGRDMLLRSALNVLHEREVKQGGQVKRGRIECALMTTNRYIADVLESSRETLLAFVDRIAFVSFVPRGFADPNQLGLVLRRHVGGSSRPLLESTLSVQDLDALQHLVDEVYVSDPVCDGLAMLLERFDRELNAAVRADPAFVPTRYISTRTAVRSGRVLRAAVVADRLLHNPKRSLEVLPSDFKWLRLHLLLSGPTPDQTEALIGRESDPNERRQLGIVRTERSIFESCLAQMPPIHVKPRPAAVDTPRPDAVTVPADAGKKKKRKSEPPPPEDKPRVMVEQAIASKDATRLLVAMRELGAQARAGSIDAAHAGALVKDATGALTALVLRRGIDAAAGGETRPIGEVVRDLSRLAAEIEDGTAGTRAVARWLRGRALVMVDEAAGHAAGASSTDLVASIIDDGTEAQKRARARIEALESLYEQRRELLGQGAVHETGEEKAWQRAVAAAEDDITILLDISLRSVVTSALKSAPSRRLAEVLAAIAPELDRLDVMATRLAGVRGAPSSLKEKVTGPRLGALIEVVFKGFDARDRTALVREVEALVAVLGRAGLARAIAAEAFLGWAAEALLRGDAAPNVGEGQTHDYDGYRRLRGTERRVSSAYTLAEIALVVAAEGVREAPSPAEAAAAIAAACGKLPEAVRGRVVAGDLARIGRSLDYLERFWRDLENHADGAEASLRAIVQSRFFDLLWDEGALTRFALEARNVAEVFPAHAAEVDAVRHRIDALDARTRTAVTELFRQRSDAAWAQALRTGNA</sequence>
<dbReference type="OrthoDB" id="5377116at2"/>
<feature type="region of interest" description="Disordered" evidence="1">
    <location>
        <begin position="495"/>
        <end position="533"/>
    </location>
</feature>
<keyword evidence="4" id="KW-1185">Reference proteome</keyword>
<comment type="caution">
    <text evidence="3">The sequence shown here is derived from an EMBL/GenBank/DDBJ whole genome shotgun (WGS) entry which is preliminary data.</text>
</comment>
<proteinExistence type="predicted"/>
<gene>
    <name evidence="3" type="ORF">E8A74_03350</name>
</gene>
<dbReference type="InterPro" id="IPR027417">
    <property type="entry name" value="P-loop_NTPase"/>
</dbReference>
<dbReference type="AlphaFoldDB" id="A0A4U1JJ93"/>
<name>A0A4U1JJ93_9BACT</name>
<dbReference type="PANTHER" id="PTHR32204">
    <property type="entry name" value="ATPASE RAVA"/>
    <property type="match status" value="1"/>
</dbReference>
<dbReference type="EMBL" id="SSMQ01000002">
    <property type="protein sequence ID" value="TKD12796.1"/>
    <property type="molecule type" value="Genomic_DNA"/>
</dbReference>
<dbReference type="SUPFAM" id="SSF52540">
    <property type="entry name" value="P-loop containing nucleoside triphosphate hydrolases"/>
    <property type="match status" value="1"/>
</dbReference>
<evidence type="ECO:0000313" key="4">
    <source>
        <dbReference type="Proteomes" id="UP000309215"/>
    </source>
</evidence>
<dbReference type="InterPro" id="IPR045427">
    <property type="entry name" value="MoxR"/>
</dbReference>
<accession>A0A4U1JJ93</accession>
<feature type="domain" description="MoxR" evidence="2">
    <location>
        <begin position="144"/>
        <end position="336"/>
    </location>
</feature>
<reference evidence="3 4" key="1">
    <citation type="submission" date="2019-04" db="EMBL/GenBank/DDBJ databases">
        <authorList>
            <person name="Li Y."/>
            <person name="Wang J."/>
        </authorList>
    </citation>
    <scope>NUCLEOTIDE SEQUENCE [LARGE SCALE GENOMIC DNA]</scope>
    <source>
        <strain evidence="3 4">DSM 14668</strain>
    </source>
</reference>
<evidence type="ECO:0000256" key="1">
    <source>
        <dbReference type="SAM" id="MobiDB-lite"/>
    </source>
</evidence>